<evidence type="ECO:0000259" key="2">
    <source>
        <dbReference type="SMART" id="SM00507"/>
    </source>
</evidence>
<gene>
    <name evidence="3" type="ORF">RMCC_2055</name>
</gene>
<dbReference type="Proteomes" id="UP000069443">
    <property type="component" value="Unassembled WGS sequence"/>
</dbReference>
<dbReference type="SMART" id="SM00507">
    <property type="entry name" value="HNHc"/>
    <property type="match status" value="1"/>
</dbReference>
<evidence type="ECO:0000313" key="4">
    <source>
        <dbReference type="Proteomes" id="UP000069443"/>
    </source>
</evidence>
<proteinExistence type="predicted"/>
<keyword evidence="4" id="KW-1185">Reference proteome</keyword>
<reference evidence="4" key="1">
    <citation type="journal article" date="2016" name="Genome Announc.">
        <title>Draft Genome Sequences of Five Rapidly Growing Mycobacterium Species, M. thermoresistibile, M. fortuitum subsp. acetamidolyticum, M. canariasense, M. brisbanense, and M. novocastrense.</title>
        <authorList>
            <person name="Katahira K."/>
            <person name="Ogura Y."/>
            <person name="Gotoh Y."/>
            <person name="Hayashi T."/>
        </authorList>
    </citation>
    <scope>NUCLEOTIDE SEQUENCE [LARGE SCALE GENOMIC DNA]</scope>
    <source>
        <strain evidence="4">JCM15298</strain>
    </source>
</reference>
<dbReference type="InterPro" id="IPR003870">
    <property type="entry name" value="DUF222"/>
</dbReference>
<reference evidence="4" key="2">
    <citation type="submission" date="2016-02" db="EMBL/GenBank/DDBJ databases">
        <title>Draft genome sequence of five rapidly growing Mycobacterium species.</title>
        <authorList>
            <person name="Katahira K."/>
            <person name="Gotou Y."/>
            <person name="Iida K."/>
            <person name="Ogura Y."/>
            <person name="Hayashi T."/>
        </authorList>
    </citation>
    <scope>NUCLEOTIDE SEQUENCE [LARGE SCALE GENOMIC DNA]</scope>
    <source>
        <strain evidence="4">JCM15298</strain>
    </source>
</reference>
<dbReference type="InterPro" id="IPR003615">
    <property type="entry name" value="HNH_nuc"/>
</dbReference>
<sequence>MSVEPTKIEHMFDSVVNAERRQAAEALESMAAASRQENAAGAARLSAIADLYELRSPEGDVEKLNWVIDGYSGLAAEVAAAQGVSQRRAKAQVELAIALRERLPAVAAVYATGAVDRRLIATVVARTDLVEDPARLTVIDANIAAKVAGWARYSGPQQQKRVDEIIARNDPAGVRAPRPAVEKRRVDIDPGPPGVADIWARARAADAAAFDAALNVLADGVCRRDPRTKAQRRADAIGALAMGRPLACQCGQDNCPAIEVAAAPVNGRFVIHLIADEAGLSGDPHASGLLPDHGLIPAEQITQLVTDGATVKRVKIPPAQAEPGYRPSVALADFVRCRDLTCRFPGCDVPATECDIDHTVPWPAGPTHPSNLKLLCRFHHLLKTFHTGWSDLQLPDGAVVWATPSGNTYTTTPHGAHWFPELGAPTGTPTLGRADPAAGRELKMPTRRRTRAQERTQRIRAERAGNQARIDERKERLCQQRLKSQGEPPF</sequence>
<accession>A0A117I9P7</accession>
<evidence type="ECO:0000256" key="1">
    <source>
        <dbReference type="SAM" id="MobiDB-lite"/>
    </source>
</evidence>
<dbReference type="EMBL" id="BCSY01000036">
    <property type="protein sequence ID" value="GAS95089.1"/>
    <property type="molecule type" value="Genomic_DNA"/>
</dbReference>
<evidence type="ECO:0000313" key="3">
    <source>
        <dbReference type="EMBL" id="GAS95089.1"/>
    </source>
</evidence>
<comment type="caution">
    <text evidence="3">The sequence shown here is derived from an EMBL/GenBank/DDBJ whole genome shotgun (WGS) entry which is preliminary data.</text>
</comment>
<dbReference type="CDD" id="cd00085">
    <property type="entry name" value="HNHc"/>
    <property type="match status" value="1"/>
</dbReference>
<feature type="domain" description="HNH nuclease" evidence="2">
    <location>
        <begin position="330"/>
        <end position="381"/>
    </location>
</feature>
<dbReference type="Pfam" id="PF02720">
    <property type="entry name" value="DUF222"/>
    <property type="match status" value="1"/>
</dbReference>
<organism evidence="3 4">
    <name type="scientific">Mycolicibacterium canariasense</name>
    <name type="common">Mycobacterium canariasense</name>
    <dbReference type="NCBI Taxonomy" id="228230"/>
    <lineage>
        <taxon>Bacteria</taxon>
        <taxon>Bacillati</taxon>
        <taxon>Actinomycetota</taxon>
        <taxon>Actinomycetes</taxon>
        <taxon>Mycobacteriales</taxon>
        <taxon>Mycobacteriaceae</taxon>
        <taxon>Mycolicibacterium</taxon>
    </lineage>
</organism>
<feature type="compositionally biased region" description="Basic and acidic residues" evidence="1">
    <location>
        <begin position="451"/>
        <end position="478"/>
    </location>
</feature>
<dbReference type="AlphaFoldDB" id="A0A117I9P7"/>
<protein>
    <recommendedName>
        <fullName evidence="2">HNH nuclease domain-containing protein</fullName>
    </recommendedName>
</protein>
<name>A0A117I9P7_MYCCR</name>
<dbReference type="STRING" id="228230.RMCC_2055"/>
<feature type="region of interest" description="Disordered" evidence="1">
    <location>
        <begin position="444"/>
        <end position="490"/>
    </location>
</feature>